<dbReference type="InterPro" id="IPR000073">
    <property type="entry name" value="AB_hydrolase_1"/>
</dbReference>
<dbReference type="EMBL" id="BMED01000001">
    <property type="protein sequence ID" value="GGC64573.1"/>
    <property type="molecule type" value="Genomic_DNA"/>
</dbReference>
<feature type="chain" id="PRO_5037058410" evidence="1">
    <location>
        <begin position="51"/>
        <end position="284"/>
    </location>
</feature>
<reference evidence="3" key="1">
    <citation type="journal article" date="2014" name="Int. J. Syst. Evol. Microbiol.">
        <title>Complete genome sequence of Corynebacterium casei LMG S-19264T (=DSM 44701T), isolated from a smear-ripened cheese.</title>
        <authorList>
            <consortium name="US DOE Joint Genome Institute (JGI-PGF)"/>
            <person name="Walter F."/>
            <person name="Albersmeier A."/>
            <person name="Kalinowski J."/>
            <person name="Ruckert C."/>
        </authorList>
    </citation>
    <scope>NUCLEOTIDE SEQUENCE</scope>
    <source>
        <strain evidence="3">CGMCC 1.10998</strain>
    </source>
</reference>
<dbReference type="InterPro" id="IPR052897">
    <property type="entry name" value="Sec-Metab_Biosynth_Hydrolase"/>
</dbReference>
<keyword evidence="4" id="KW-1185">Reference proteome</keyword>
<dbReference type="AlphaFoldDB" id="A0A916XDW8"/>
<dbReference type="PANTHER" id="PTHR37017:SF11">
    <property type="entry name" value="ESTERASE_LIPASE_THIOESTERASE DOMAIN-CONTAINING PROTEIN"/>
    <property type="match status" value="1"/>
</dbReference>
<keyword evidence="3" id="KW-0378">Hydrolase</keyword>
<protein>
    <submittedName>
        <fullName evidence="3">Alpha/beta hydrolase</fullName>
    </submittedName>
</protein>
<feature type="signal peptide" evidence="1">
    <location>
        <begin position="1"/>
        <end position="50"/>
    </location>
</feature>
<sequence>MYSSTTKSVARGTVRASLSSRAAGKMTAMSLITASLVLAFAATTATSASAATTDAAQDPVKNVVLVHGQFADGSTWKPVYDILTKDGYNVSIVQEPLTSLEEDVAATKRVLDRQNGPAILVGHSYGGAVITQAGTDAHVAGLVYIAAHMPDEGESTASNKAKLPGQIRTQVTPDGFVFVDPAHFREDFAADLPADQAEFMAHSQMPPAARVNTTLITNPAWRVKPSWYMVARSDRAINPDLERMYAARAHSHTVEVEGAHTIYISRAKEVAAMIEDAAKQSLAK</sequence>
<dbReference type="InterPro" id="IPR029058">
    <property type="entry name" value="AB_hydrolase_fold"/>
</dbReference>
<gene>
    <name evidence="3" type="ORF">GCM10011396_09450</name>
</gene>
<dbReference type="PANTHER" id="PTHR37017">
    <property type="entry name" value="AB HYDROLASE-1 DOMAIN-CONTAINING PROTEIN-RELATED"/>
    <property type="match status" value="1"/>
</dbReference>
<evidence type="ECO:0000313" key="3">
    <source>
        <dbReference type="EMBL" id="GGC64573.1"/>
    </source>
</evidence>
<name>A0A916XDW8_9BURK</name>
<evidence type="ECO:0000256" key="1">
    <source>
        <dbReference type="SAM" id="SignalP"/>
    </source>
</evidence>
<evidence type="ECO:0000259" key="2">
    <source>
        <dbReference type="Pfam" id="PF12697"/>
    </source>
</evidence>
<dbReference type="GO" id="GO:0016787">
    <property type="term" value="F:hydrolase activity"/>
    <property type="evidence" value="ECO:0007669"/>
    <property type="project" value="UniProtKB-KW"/>
</dbReference>
<comment type="caution">
    <text evidence="3">The sequence shown here is derived from an EMBL/GenBank/DDBJ whole genome shotgun (WGS) entry which is preliminary data.</text>
</comment>
<proteinExistence type="predicted"/>
<dbReference type="Proteomes" id="UP000637423">
    <property type="component" value="Unassembled WGS sequence"/>
</dbReference>
<keyword evidence="1" id="KW-0732">Signal</keyword>
<organism evidence="3 4">
    <name type="scientific">Undibacterium terreum</name>
    <dbReference type="NCBI Taxonomy" id="1224302"/>
    <lineage>
        <taxon>Bacteria</taxon>
        <taxon>Pseudomonadati</taxon>
        <taxon>Pseudomonadota</taxon>
        <taxon>Betaproteobacteria</taxon>
        <taxon>Burkholderiales</taxon>
        <taxon>Oxalobacteraceae</taxon>
        <taxon>Undibacterium</taxon>
    </lineage>
</organism>
<feature type="domain" description="AB hydrolase-1" evidence="2">
    <location>
        <begin position="63"/>
        <end position="272"/>
    </location>
</feature>
<reference evidence="3" key="2">
    <citation type="submission" date="2020-09" db="EMBL/GenBank/DDBJ databases">
        <authorList>
            <person name="Sun Q."/>
            <person name="Zhou Y."/>
        </authorList>
    </citation>
    <scope>NUCLEOTIDE SEQUENCE</scope>
    <source>
        <strain evidence="3">CGMCC 1.10998</strain>
    </source>
</reference>
<dbReference type="SUPFAM" id="SSF53474">
    <property type="entry name" value="alpha/beta-Hydrolases"/>
    <property type="match status" value="1"/>
</dbReference>
<accession>A0A916XDW8</accession>
<dbReference type="Gene3D" id="3.40.50.1820">
    <property type="entry name" value="alpha/beta hydrolase"/>
    <property type="match status" value="1"/>
</dbReference>
<evidence type="ECO:0000313" key="4">
    <source>
        <dbReference type="Proteomes" id="UP000637423"/>
    </source>
</evidence>
<dbReference type="Pfam" id="PF12697">
    <property type="entry name" value="Abhydrolase_6"/>
    <property type="match status" value="1"/>
</dbReference>